<dbReference type="FunCoup" id="G0MGP1">
    <property type="interactions" value="421"/>
</dbReference>
<protein>
    <submittedName>
        <fullName evidence="3">Uncharacterized protein</fullName>
    </submittedName>
</protein>
<organism evidence="4">
    <name type="scientific">Caenorhabditis brenneri</name>
    <name type="common">Nematode worm</name>
    <dbReference type="NCBI Taxonomy" id="135651"/>
    <lineage>
        <taxon>Eukaryota</taxon>
        <taxon>Metazoa</taxon>
        <taxon>Ecdysozoa</taxon>
        <taxon>Nematoda</taxon>
        <taxon>Chromadorea</taxon>
        <taxon>Rhabditida</taxon>
        <taxon>Rhabditina</taxon>
        <taxon>Rhabditomorpha</taxon>
        <taxon>Rhabditoidea</taxon>
        <taxon>Rhabditidae</taxon>
        <taxon>Peloderinae</taxon>
        <taxon>Caenorhabditis</taxon>
    </lineage>
</organism>
<sequence>MLSRISSSTPSASQAPFSYNISTTPSGNESGTDYDEIWPYTVQSTILFVLFIIWMVIGMFVGREVILVFLDHRKRKRKPTLRKRSYNGAYSVKKKRYVNDKNYQPVANGGNEIV</sequence>
<evidence type="ECO:0000256" key="2">
    <source>
        <dbReference type="SAM" id="Phobius"/>
    </source>
</evidence>
<dbReference type="InParanoid" id="G0MGP1"/>
<dbReference type="AlphaFoldDB" id="G0MGP1"/>
<feature type="region of interest" description="Disordered" evidence="1">
    <location>
        <begin position="1"/>
        <end position="30"/>
    </location>
</feature>
<dbReference type="Proteomes" id="UP000008068">
    <property type="component" value="Unassembled WGS sequence"/>
</dbReference>
<name>G0MGP1_CAEBE</name>
<dbReference type="OMA" id="TDYDEIW"/>
<evidence type="ECO:0000313" key="4">
    <source>
        <dbReference type="Proteomes" id="UP000008068"/>
    </source>
</evidence>
<proteinExistence type="predicted"/>
<keyword evidence="2" id="KW-0472">Membrane</keyword>
<keyword evidence="4" id="KW-1185">Reference proteome</keyword>
<dbReference type="HOGENOM" id="CLU_170557_0_0_1"/>
<dbReference type="EMBL" id="GL379794">
    <property type="protein sequence ID" value="EGT57941.1"/>
    <property type="molecule type" value="Genomic_DNA"/>
</dbReference>
<dbReference type="OrthoDB" id="5826691at2759"/>
<feature type="transmembrane region" description="Helical" evidence="2">
    <location>
        <begin position="46"/>
        <end position="70"/>
    </location>
</feature>
<evidence type="ECO:0000313" key="3">
    <source>
        <dbReference type="EMBL" id="EGT57941.1"/>
    </source>
</evidence>
<accession>G0MGP1</accession>
<gene>
    <name evidence="3" type="ORF">CAEBREN_01427</name>
</gene>
<keyword evidence="2" id="KW-1133">Transmembrane helix</keyword>
<dbReference type="eggNOG" id="ENOG502TITN">
    <property type="taxonomic scope" value="Eukaryota"/>
</dbReference>
<evidence type="ECO:0000256" key="1">
    <source>
        <dbReference type="SAM" id="MobiDB-lite"/>
    </source>
</evidence>
<keyword evidence="2" id="KW-0812">Transmembrane</keyword>
<reference evidence="4" key="1">
    <citation type="submission" date="2011-07" db="EMBL/GenBank/DDBJ databases">
        <authorList>
            <consortium name="Caenorhabditis brenneri Sequencing and Analysis Consortium"/>
            <person name="Wilson R.K."/>
        </authorList>
    </citation>
    <scope>NUCLEOTIDE SEQUENCE [LARGE SCALE GENOMIC DNA]</scope>
    <source>
        <strain evidence="4">PB2801</strain>
    </source>
</reference>